<dbReference type="OrthoDB" id="7571914at2"/>
<gene>
    <name evidence="2" type="ORF">FMM02_00250</name>
</gene>
<dbReference type="InterPro" id="IPR022062">
    <property type="entry name" value="DUF3618"/>
</dbReference>
<keyword evidence="3" id="KW-1185">Reference proteome</keyword>
<evidence type="ECO:0000313" key="3">
    <source>
        <dbReference type="Proteomes" id="UP000321857"/>
    </source>
</evidence>
<sequence length="158" mass="16904">MPRCLPISPSERSRQSVIKEHKVELAEAEVSRAKAQLIETIGDLTDALNPQRIMSDLWETAKVKGADLAEDAVDAVKKRPVAVGGAMAALTMFLARQPIKDAASRLVDAMTSSKQPTKKEPKAKPATLSSEPEAGGLPAPRRRARAKAASATKPEKAQ</sequence>
<dbReference type="Proteomes" id="UP000321857">
    <property type="component" value="Chromosome"/>
</dbReference>
<name>A0A516INU5_9SPHN</name>
<organism evidence="2 3">
    <name type="scientific">Sphingomonas xanthus</name>
    <dbReference type="NCBI Taxonomy" id="2594473"/>
    <lineage>
        <taxon>Bacteria</taxon>
        <taxon>Pseudomonadati</taxon>
        <taxon>Pseudomonadota</taxon>
        <taxon>Alphaproteobacteria</taxon>
        <taxon>Sphingomonadales</taxon>
        <taxon>Sphingomonadaceae</taxon>
        <taxon>Sphingomonas</taxon>
    </lineage>
</organism>
<evidence type="ECO:0000313" key="2">
    <source>
        <dbReference type="EMBL" id="QDP18526.1"/>
    </source>
</evidence>
<evidence type="ECO:0000256" key="1">
    <source>
        <dbReference type="SAM" id="MobiDB-lite"/>
    </source>
</evidence>
<reference evidence="2 3" key="1">
    <citation type="submission" date="2019-07" db="EMBL/GenBank/DDBJ databases">
        <title>Sphingomonas AE3 Genome sequencing and assembly.</title>
        <authorList>
            <person name="Kim H."/>
        </authorList>
    </citation>
    <scope>NUCLEOTIDE SEQUENCE [LARGE SCALE GENOMIC DNA]</scope>
    <source>
        <strain evidence="2 3">AE3</strain>
    </source>
</reference>
<dbReference type="KEGG" id="sxa:FMM02_00250"/>
<feature type="compositionally biased region" description="Low complexity" evidence="1">
    <location>
        <begin position="124"/>
        <end position="139"/>
    </location>
</feature>
<dbReference type="AlphaFoldDB" id="A0A516INU5"/>
<dbReference type="EMBL" id="CP041659">
    <property type="protein sequence ID" value="QDP18526.1"/>
    <property type="molecule type" value="Genomic_DNA"/>
</dbReference>
<feature type="region of interest" description="Disordered" evidence="1">
    <location>
        <begin position="105"/>
        <end position="158"/>
    </location>
</feature>
<protein>
    <submittedName>
        <fullName evidence="2">DUF3618 domain-containing protein</fullName>
    </submittedName>
</protein>
<proteinExistence type="predicted"/>
<dbReference type="Pfam" id="PF12277">
    <property type="entry name" value="DUF3618"/>
    <property type="match status" value="1"/>
</dbReference>
<accession>A0A516INU5</accession>